<evidence type="ECO:0000313" key="2">
    <source>
        <dbReference type="EMBL" id="RLM85448.1"/>
    </source>
</evidence>
<protein>
    <submittedName>
        <fullName evidence="2">Uncharacterized protein</fullName>
    </submittedName>
</protein>
<dbReference type="EMBL" id="PQIB02000011">
    <property type="protein sequence ID" value="RLM85448.1"/>
    <property type="molecule type" value="Genomic_DNA"/>
</dbReference>
<sequence>MAASAAALRALRRLRAVRPAPALSSSSSKVPAAAAAAGSLLGAPRASLSSPTAPSLFRCYRSEGHAAAFLPGAPHAGLVSPRSAPSMLHQYLSEGPATTTTAKERLELHPFLLESFENLKQTIEDDIQQAKNDQARLRRELDELNMEMRRRELQDLARRVEMIADITCAVILVAQLILVIGH</sequence>
<comment type="caution">
    <text evidence="2">The sequence shown here is derived from an EMBL/GenBank/DDBJ whole genome shotgun (WGS) entry which is preliminary data.</text>
</comment>
<evidence type="ECO:0000256" key="1">
    <source>
        <dbReference type="SAM" id="Coils"/>
    </source>
</evidence>
<gene>
    <name evidence="2" type="ORF">C2845_PM04G01830</name>
</gene>
<keyword evidence="1" id="KW-0175">Coiled coil</keyword>
<name>A0A3L6QPL8_PANMI</name>
<dbReference type="OrthoDB" id="10353897at2759"/>
<evidence type="ECO:0000313" key="3">
    <source>
        <dbReference type="Proteomes" id="UP000275267"/>
    </source>
</evidence>
<accession>A0A3L6QPL8</accession>
<proteinExistence type="predicted"/>
<feature type="coiled-coil region" evidence="1">
    <location>
        <begin position="113"/>
        <end position="154"/>
    </location>
</feature>
<keyword evidence="3" id="KW-1185">Reference proteome</keyword>
<organism evidence="2 3">
    <name type="scientific">Panicum miliaceum</name>
    <name type="common">Proso millet</name>
    <name type="synonym">Broomcorn millet</name>
    <dbReference type="NCBI Taxonomy" id="4540"/>
    <lineage>
        <taxon>Eukaryota</taxon>
        <taxon>Viridiplantae</taxon>
        <taxon>Streptophyta</taxon>
        <taxon>Embryophyta</taxon>
        <taxon>Tracheophyta</taxon>
        <taxon>Spermatophyta</taxon>
        <taxon>Magnoliopsida</taxon>
        <taxon>Liliopsida</taxon>
        <taxon>Poales</taxon>
        <taxon>Poaceae</taxon>
        <taxon>PACMAD clade</taxon>
        <taxon>Panicoideae</taxon>
        <taxon>Panicodae</taxon>
        <taxon>Paniceae</taxon>
        <taxon>Panicinae</taxon>
        <taxon>Panicum</taxon>
        <taxon>Panicum sect. Panicum</taxon>
    </lineage>
</organism>
<dbReference type="Proteomes" id="UP000275267">
    <property type="component" value="Unassembled WGS sequence"/>
</dbReference>
<reference evidence="3" key="1">
    <citation type="journal article" date="2019" name="Nat. Commun.">
        <title>The genome of broomcorn millet.</title>
        <authorList>
            <person name="Zou C."/>
            <person name="Miki D."/>
            <person name="Li D."/>
            <person name="Tang Q."/>
            <person name="Xiao L."/>
            <person name="Rajput S."/>
            <person name="Deng P."/>
            <person name="Jia W."/>
            <person name="Huang R."/>
            <person name="Zhang M."/>
            <person name="Sun Y."/>
            <person name="Hu J."/>
            <person name="Fu X."/>
            <person name="Schnable P.S."/>
            <person name="Li F."/>
            <person name="Zhang H."/>
            <person name="Feng B."/>
            <person name="Zhu X."/>
            <person name="Liu R."/>
            <person name="Schnable J.C."/>
            <person name="Zhu J.-K."/>
            <person name="Zhang H."/>
        </authorList>
    </citation>
    <scope>NUCLEOTIDE SEQUENCE [LARGE SCALE GENOMIC DNA]</scope>
</reference>
<dbReference type="AlphaFoldDB" id="A0A3L6QPL8"/>